<organism evidence="1 2">
    <name type="scientific">Methylobacter tundripaludum</name>
    <dbReference type="NCBI Taxonomy" id="173365"/>
    <lineage>
        <taxon>Bacteria</taxon>
        <taxon>Pseudomonadati</taxon>
        <taxon>Pseudomonadota</taxon>
        <taxon>Gammaproteobacteria</taxon>
        <taxon>Methylococcales</taxon>
        <taxon>Methylococcaceae</taxon>
        <taxon>Methylobacter</taxon>
    </lineage>
</organism>
<gene>
    <name evidence="1" type="ORF">B0F87_1033</name>
</gene>
<proteinExistence type="predicted"/>
<comment type="caution">
    <text evidence="1">The sequence shown here is derived from an EMBL/GenBank/DDBJ whole genome shotgun (WGS) entry which is preliminary data.</text>
</comment>
<dbReference type="EMBL" id="PTIZ01000003">
    <property type="protein sequence ID" value="PPK76398.1"/>
    <property type="molecule type" value="Genomic_DNA"/>
</dbReference>
<protein>
    <submittedName>
        <fullName evidence="1">Uncharacterized protein</fullName>
    </submittedName>
</protein>
<reference evidence="1 2" key="1">
    <citation type="submission" date="2018-02" db="EMBL/GenBank/DDBJ databases">
        <title>Subsurface microbial communities from deep shales in Ohio and West Virginia, USA.</title>
        <authorList>
            <person name="Wrighton K."/>
        </authorList>
    </citation>
    <scope>NUCLEOTIDE SEQUENCE [LARGE SCALE GENOMIC DNA]</scope>
    <source>
        <strain evidence="1 2">OWC-DMM</strain>
    </source>
</reference>
<dbReference type="AlphaFoldDB" id="A0A2S6HFY7"/>
<evidence type="ECO:0000313" key="1">
    <source>
        <dbReference type="EMBL" id="PPK76398.1"/>
    </source>
</evidence>
<accession>A0A2S6HFY7</accession>
<sequence>MRLLRLSLSMQLLVDVSVDHDLFTLSLFIALPDY</sequence>
<evidence type="ECO:0000313" key="2">
    <source>
        <dbReference type="Proteomes" id="UP000240010"/>
    </source>
</evidence>
<dbReference type="Proteomes" id="UP000240010">
    <property type="component" value="Unassembled WGS sequence"/>
</dbReference>
<name>A0A2S6HFY7_9GAMM</name>